<evidence type="ECO:0000256" key="1">
    <source>
        <dbReference type="SAM" id="Phobius"/>
    </source>
</evidence>
<reference evidence="2 3" key="1">
    <citation type="submission" date="2019-01" db="EMBL/GenBank/DDBJ databases">
        <title>Nocardioides guangzhouensis sp. nov., an actinobacterium isolated from soil.</title>
        <authorList>
            <person name="Fu Y."/>
            <person name="Cai Y."/>
            <person name="Lin Z."/>
            <person name="Chen P."/>
        </authorList>
    </citation>
    <scope>NUCLEOTIDE SEQUENCE [LARGE SCALE GENOMIC DNA]</scope>
    <source>
        <strain evidence="2 3">NBRC 105384</strain>
    </source>
</reference>
<keyword evidence="1" id="KW-0472">Membrane</keyword>
<dbReference type="EMBL" id="SDPU01000021">
    <property type="protein sequence ID" value="RYU12394.1"/>
    <property type="molecule type" value="Genomic_DNA"/>
</dbReference>
<organism evidence="2 3">
    <name type="scientific">Nocardioides iriomotensis</name>
    <dbReference type="NCBI Taxonomy" id="715784"/>
    <lineage>
        <taxon>Bacteria</taxon>
        <taxon>Bacillati</taxon>
        <taxon>Actinomycetota</taxon>
        <taxon>Actinomycetes</taxon>
        <taxon>Propionibacteriales</taxon>
        <taxon>Nocardioidaceae</taxon>
        <taxon>Nocardioides</taxon>
    </lineage>
</organism>
<gene>
    <name evidence="2" type="ORF">ETU37_10345</name>
</gene>
<keyword evidence="1" id="KW-1133">Transmembrane helix</keyword>
<accession>A0A4Q5J1U8</accession>
<evidence type="ECO:0000313" key="2">
    <source>
        <dbReference type="EMBL" id="RYU12394.1"/>
    </source>
</evidence>
<evidence type="ECO:0000313" key="3">
    <source>
        <dbReference type="Proteomes" id="UP000291189"/>
    </source>
</evidence>
<feature type="transmembrane region" description="Helical" evidence="1">
    <location>
        <begin position="71"/>
        <end position="97"/>
    </location>
</feature>
<name>A0A4Q5J1U8_9ACTN</name>
<feature type="transmembrane region" description="Helical" evidence="1">
    <location>
        <begin position="40"/>
        <end position="59"/>
    </location>
</feature>
<dbReference type="RefSeq" id="WP_129987226.1">
    <property type="nucleotide sequence ID" value="NZ_SDPU01000021.1"/>
</dbReference>
<sequence>MRAARTIGTGLLLGVGWGVLARGWMRLVSEDPSFSWEGTLFILGLAGWFGVGLGVVAAARQRHGSGWWRLAVLPTLLLFAGPGMLFLPLVVLGGFAASDRGPVVLRVLAGVVAAGAPVALLLATGSEIGPDISLVVALGGFWFLGALLALGASLVWRRWPDRVRAPSRVRPAMA</sequence>
<dbReference type="OrthoDB" id="4872245at2"/>
<feature type="transmembrane region" description="Helical" evidence="1">
    <location>
        <begin position="103"/>
        <end position="122"/>
    </location>
</feature>
<protein>
    <submittedName>
        <fullName evidence="2">Uncharacterized protein</fullName>
    </submittedName>
</protein>
<keyword evidence="3" id="KW-1185">Reference proteome</keyword>
<dbReference type="Proteomes" id="UP000291189">
    <property type="component" value="Unassembled WGS sequence"/>
</dbReference>
<dbReference type="AlphaFoldDB" id="A0A4Q5J1U8"/>
<feature type="transmembrane region" description="Helical" evidence="1">
    <location>
        <begin position="134"/>
        <end position="156"/>
    </location>
</feature>
<comment type="caution">
    <text evidence="2">The sequence shown here is derived from an EMBL/GenBank/DDBJ whole genome shotgun (WGS) entry which is preliminary data.</text>
</comment>
<keyword evidence="1" id="KW-0812">Transmembrane</keyword>
<proteinExistence type="predicted"/>